<keyword evidence="4" id="KW-0508">mRNA splicing</keyword>
<dbReference type="OrthoDB" id="440128at2759"/>
<evidence type="ECO:0000256" key="2">
    <source>
        <dbReference type="ARBA" id="ARBA00022664"/>
    </source>
</evidence>
<keyword evidence="2" id="KW-0507">mRNA processing</keyword>
<dbReference type="GO" id="GO:0071013">
    <property type="term" value="C:catalytic step 2 spliceosome"/>
    <property type="evidence" value="ECO:0007669"/>
    <property type="project" value="TreeGrafter"/>
</dbReference>
<evidence type="ECO:0000256" key="3">
    <source>
        <dbReference type="ARBA" id="ARBA00022737"/>
    </source>
</evidence>
<dbReference type="SMART" id="SM00386">
    <property type="entry name" value="HAT"/>
    <property type="match status" value="12"/>
</dbReference>
<keyword evidence="9" id="KW-1185">Reference proteome</keyword>
<protein>
    <recommendedName>
        <fullName evidence="7">PRP1 splicing factor N-terminal domain-containing protein</fullName>
    </recommendedName>
</protein>
<comment type="subcellular location">
    <subcellularLocation>
        <location evidence="1">Nucleus</location>
    </subcellularLocation>
</comment>
<evidence type="ECO:0000256" key="5">
    <source>
        <dbReference type="ARBA" id="ARBA00023242"/>
    </source>
</evidence>
<dbReference type="RefSeq" id="XP_025596579.1">
    <property type="nucleotide sequence ID" value="XM_025744632.1"/>
</dbReference>
<feature type="region of interest" description="Disordered" evidence="6">
    <location>
        <begin position="1"/>
        <end position="102"/>
    </location>
</feature>
<evidence type="ECO:0000313" key="8">
    <source>
        <dbReference type="EMBL" id="PWN96300.1"/>
    </source>
</evidence>
<feature type="compositionally biased region" description="Polar residues" evidence="6">
    <location>
        <begin position="236"/>
        <end position="252"/>
    </location>
</feature>
<evidence type="ECO:0000256" key="4">
    <source>
        <dbReference type="ARBA" id="ARBA00023187"/>
    </source>
</evidence>
<evidence type="ECO:0000259" key="7">
    <source>
        <dbReference type="Pfam" id="PF06424"/>
    </source>
</evidence>
<dbReference type="PANTHER" id="PTHR11246:SF1">
    <property type="entry name" value="PRE-MRNA-PROCESSING FACTOR 6"/>
    <property type="match status" value="1"/>
</dbReference>
<dbReference type="GO" id="GO:0000244">
    <property type="term" value="P:spliceosomal tri-snRNP complex assembly"/>
    <property type="evidence" value="ECO:0007669"/>
    <property type="project" value="TreeGrafter"/>
</dbReference>
<dbReference type="PANTHER" id="PTHR11246">
    <property type="entry name" value="PRE-MRNA SPLICING FACTOR"/>
    <property type="match status" value="1"/>
</dbReference>
<dbReference type="EMBL" id="KZ819300">
    <property type="protein sequence ID" value="PWN96300.1"/>
    <property type="molecule type" value="Genomic_DNA"/>
</dbReference>
<dbReference type="InterPro" id="IPR003107">
    <property type="entry name" value="HAT"/>
</dbReference>
<dbReference type="InterPro" id="IPR045075">
    <property type="entry name" value="Syf1-like"/>
</dbReference>
<dbReference type="FunFam" id="1.25.40.10:FF:000256">
    <property type="entry name" value="Probable pre-mRNA splicing factor prp1"/>
    <property type="match status" value="1"/>
</dbReference>
<dbReference type="FunFam" id="1.25.40.10:FF:000384">
    <property type="entry name" value="Probable pre-mRNA splicing factor prp1"/>
    <property type="match status" value="1"/>
</dbReference>
<reference evidence="8 9" key="1">
    <citation type="journal article" date="2018" name="Mol. Biol. Evol.">
        <title>Broad Genomic Sampling Reveals a Smut Pathogenic Ancestry of the Fungal Clade Ustilaginomycotina.</title>
        <authorList>
            <person name="Kijpornyongpan T."/>
            <person name="Mondo S.J."/>
            <person name="Barry K."/>
            <person name="Sandor L."/>
            <person name="Lee J."/>
            <person name="Lipzen A."/>
            <person name="Pangilinan J."/>
            <person name="LaButti K."/>
            <person name="Hainaut M."/>
            <person name="Henrissat B."/>
            <person name="Grigoriev I.V."/>
            <person name="Spatafora J.W."/>
            <person name="Aime M.C."/>
        </authorList>
    </citation>
    <scope>NUCLEOTIDE SEQUENCE [LARGE SCALE GENOMIC DNA]</scope>
    <source>
        <strain evidence="8 9">MCA 4186</strain>
    </source>
</reference>
<sequence length="948" mass="104481">MASVNNKLAFLNQAPPANYVAGLGRGASGFTTRSDIGPAREGPSQDTINAARAKRGEGPESGDGPGQEEDADANQDPENETGLFAGTVYERDDEEADRIWQSVDDNMDARRRKQREAREKAELEKYRAERPKIQAQFADLKRGLSAVSDEEWATLPEAGNLTGKRRKAAAARAGNDRTYAVPDSVLIGNRDRTATESSLSAEQMEDGTATAMGTTTSLTEIGEARNKIFSHKLDQAGSSSRADGTASSLGTSSTIDPKGYLTDLSSVNVKSSTEIGDIKKARSLLDSVIKTNPKHAPGWIAAARLEEVAGKMAIARKVIAQGCENCKMSEDVWLESARLNTRDNAKVVLARAIAAGLTTSVKIWLKAAELETDTNSKKRVIRKSLEYIPNSIKLWKELVNLEESHEDARILLSGAVAAVPGSVDLWLALARLSSPQEAQSVLNKARQTLPSSHEIWIAAARLVEQTSNDEGKAADETQANLDRTMATAVKRLQKAGAVLNREQWLKEAERVEREGSPATCAAIVKATIALDVEEEDRRTVWVEDAQACVERGCIETARAILAYTLREFPDRQSIWRLAVDIEKKHGTPQSLEGLLERAVTMCPKAEVLWLIYAKEKWQGAGDVAAARQVLIRAFDKNMGSEEISLAAAKLESENGQKQAAGLLLQRARQEVNTPRVWLKSAVFERNDRRTTEALELVREALKRFPTFWKLHIMHAQLLEAVTPPGEDGAHFRAAREALTAGLKACPTSAVLWINASRLEERAGLAIRARALLEKARLKESEDKDVLWHEAACVEERSGNAPQAKALIARGLQEHPKSGLLWAASIWLEPRAARRTRSADALNKTGDDARVIASVARMFWNERKTEQARKWFERATKANADWGDGWAWWAKFEAQHGTDDSRRAVRERCIRAEPHHGEQWQLALKDPKHPNRRTEEVLDVVSAALVVTT</sequence>
<dbReference type="Proteomes" id="UP000245946">
    <property type="component" value="Unassembled WGS sequence"/>
</dbReference>
<dbReference type="STRING" id="58919.A0A316Z3H3"/>
<dbReference type="Pfam" id="PF06424">
    <property type="entry name" value="PRP1_N"/>
    <property type="match status" value="1"/>
</dbReference>
<keyword evidence="3" id="KW-0677">Repeat</keyword>
<proteinExistence type="predicted"/>
<dbReference type="InterPro" id="IPR011990">
    <property type="entry name" value="TPR-like_helical_dom_sf"/>
</dbReference>
<evidence type="ECO:0000256" key="1">
    <source>
        <dbReference type="ARBA" id="ARBA00004123"/>
    </source>
</evidence>
<name>A0A316Z3H3_9BASI</name>
<dbReference type="Gene3D" id="1.25.40.10">
    <property type="entry name" value="Tetratricopeptide repeat domain"/>
    <property type="match status" value="4"/>
</dbReference>
<accession>A0A316Z3H3</accession>
<dbReference type="AlphaFoldDB" id="A0A316Z3H3"/>
<evidence type="ECO:0000313" key="9">
    <source>
        <dbReference type="Proteomes" id="UP000245946"/>
    </source>
</evidence>
<organism evidence="8 9">
    <name type="scientific">Tilletiopsis washingtonensis</name>
    <dbReference type="NCBI Taxonomy" id="58919"/>
    <lineage>
        <taxon>Eukaryota</taxon>
        <taxon>Fungi</taxon>
        <taxon>Dikarya</taxon>
        <taxon>Basidiomycota</taxon>
        <taxon>Ustilaginomycotina</taxon>
        <taxon>Exobasidiomycetes</taxon>
        <taxon>Entylomatales</taxon>
        <taxon>Entylomatales incertae sedis</taxon>
        <taxon>Tilletiopsis</taxon>
    </lineage>
</organism>
<dbReference type="SUPFAM" id="SSF48452">
    <property type="entry name" value="TPR-like"/>
    <property type="match status" value="4"/>
</dbReference>
<evidence type="ECO:0000256" key="6">
    <source>
        <dbReference type="SAM" id="MobiDB-lite"/>
    </source>
</evidence>
<dbReference type="GO" id="GO:0046540">
    <property type="term" value="C:U4/U6 x U5 tri-snRNP complex"/>
    <property type="evidence" value="ECO:0007669"/>
    <property type="project" value="TreeGrafter"/>
</dbReference>
<keyword evidence="5" id="KW-0539">Nucleus</keyword>
<dbReference type="GeneID" id="37272176"/>
<feature type="domain" description="PRP1 splicing factor N-terminal" evidence="7">
    <location>
        <begin position="15"/>
        <end position="164"/>
    </location>
</feature>
<gene>
    <name evidence="8" type="ORF">FA09DRAFT_344045</name>
</gene>
<feature type="compositionally biased region" description="Acidic residues" evidence="6">
    <location>
        <begin position="66"/>
        <end position="79"/>
    </location>
</feature>
<dbReference type="InterPro" id="IPR010491">
    <property type="entry name" value="PRP1_N"/>
</dbReference>
<feature type="region of interest" description="Disordered" evidence="6">
    <location>
        <begin position="233"/>
        <end position="252"/>
    </location>
</feature>